<feature type="domain" description="Methionyl/Valyl/Leucyl/Isoleucyl-tRNA synthetase anticodon-binding" evidence="8">
    <location>
        <begin position="147"/>
        <end position="260"/>
    </location>
</feature>
<keyword evidence="5" id="KW-0030">Aminoacyl-tRNA synthetase</keyword>
<organism evidence="9">
    <name type="scientific">marine sediment metagenome</name>
    <dbReference type="NCBI Taxonomy" id="412755"/>
    <lineage>
        <taxon>unclassified sequences</taxon>
        <taxon>metagenomes</taxon>
        <taxon>ecological metagenomes</taxon>
    </lineage>
</organism>
<dbReference type="Pfam" id="PF08264">
    <property type="entry name" value="Anticodon_1"/>
    <property type="match status" value="1"/>
</dbReference>
<evidence type="ECO:0000256" key="2">
    <source>
        <dbReference type="ARBA" id="ARBA00022741"/>
    </source>
</evidence>
<dbReference type="Pfam" id="PF00133">
    <property type="entry name" value="tRNA-synt_1"/>
    <property type="match status" value="1"/>
</dbReference>
<dbReference type="Gene3D" id="1.10.730.10">
    <property type="entry name" value="Isoleucyl-tRNA Synthetase, Domain 1"/>
    <property type="match status" value="1"/>
</dbReference>
<dbReference type="InterPro" id="IPR033709">
    <property type="entry name" value="Anticodon_Ile_ABEc"/>
</dbReference>
<dbReference type="InterPro" id="IPR013155">
    <property type="entry name" value="M/V/L/I-tRNA-synth_anticd-bd"/>
</dbReference>
<proteinExistence type="predicted"/>
<evidence type="ECO:0000313" key="9">
    <source>
        <dbReference type="EMBL" id="GAG17394.1"/>
    </source>
</evidence>
<dbReference type="PANTHER" id="PTHR42780">
    <property type="entry name" value="SOLEUCYL-TRNA SYNTHETASE"/>
    <property type="match status" value="1"/>
</dbReference>
<evidence type="ECO:0000256" key="1">
    <source>
        <dbReference type="ARBA" id="ARBA00022598"/>
    </source>
</evidence>
<dbReference type="SUPFAM" id="SSF47323">
    <property type="entry name" value="Anticodon-binding domain of a subclass of class I aminoacyl-tRNA synthetases"/>
    <property type="match status" value="1"/>
</dbReference>
<dbReference type="InterPro" id="IPR002300">
    <property type="entry name" value="aa-tRNA-synth_Ia"/>
</dbReference>
<dbReference type="CDD" id="cd07961">
    <property type="entry name" value="Anticodon_Ia_Ile_ABEc"/>
    <property type="match status" value="1"/>
</dbReference>
<dbReference type="GO" id="GO:0005524">
    <property type="term" value="F:ATP binding"/>
    <property type="evidence" value="ECO:0007669"/>
    <property type="project" value="UniProtKB-KW"/>
</dbReference>
<comment type="catalytic activity">
    <reaction evidence="6">
        <text>tRNA(Ile) + L-isoleucine + ATP = L-isoleucyl-tRNA(Ile) + AMP + diphosphate</text>
        <dbReference type="Rhea" id="RHEA:11060"/>
        <dbReference type="Rhea" id="RHEA-COMP:9666"/>
        <dbReference type="Rhea" id="RHEA-COMP:9695"/>
        <dbReference type="ChEBI" id="CHEBI:30616"/>
        <dbReference type="ChEBI" id="CHEBI:33019"/>
        <dbReference type="ChEBI" id="CHEBI:58045"/>
        <dbReference type="ChEBI" id="CHEBI:78442"/>
        <dbReference type="ChEBI" id="CHEBI:78528"/>
        <dbReference type="ChEBI" id="CHEBI:456215"/>
        <dbReference type="EC" id="6.1.1.5"/>
    </reaction>
</comment>
<dbReference type="GO" id="GO:0004822">
    <property type="term" value="F:isoleucine-tRNA ligase activity"/>
    <property type="evidence" value="ECO:0007669"/>
    <property type="project" value="UniProtKB-EC"/>
</dbReference>
<dbReference type="EMBL" id="BARS01031371">
    <property type="protein sequence ID" value="GAG17394.1"/>
    <property type="molecule type" value="Genomic_DNA"/>
</dbReference>
<protein>
    <recommendedName>
        <fullName evidence="10">Isoleucine--tRNA ligase</fullName>
    </recommendedName>
</protein>
<dbReference type="InterPro" id="IPR023586">
    <property type="entry name" value="Ile-tRNA-ligase_type2"/>
</dbReference>
<dbReference type="InterPro" id="IPR009080">
    <property type="entry name" value="tRNAsynth_Ia_anticodon-bd"/>
</dbReference>
<evidence type="ECO:0000256" key="6">
    <source>
        <dbReference type="ARBA" id="ARBA00048359"/>
    </source>
</evidence>
<reference evidence="9" key="1">
    <citation type="journal article" date="2014" name="Front. Microbiol.">
        <title>High frequency of phylogenetically diverse reductive dehalogenase-homologous genes in deep subseafloor sedimentary metagenomes.</title>
        <authorList>
            <person name="Kawai M."/>
            <person name="Futagami T."/>
            <person name="Toyoda A."/>
            <person name="Takaki Y."/>
            <person name="Nishi S."/>
            <person name="Hori S."/>
            <person name="Arai W."/>
            <person name="Tsubouchi T."/>
            <person name="Morono Y."/>
            <person name="Uchiyama I."/>
            <person name="Ito T."/>
            <person name="Fujiyama A."/>
            <person name="Inagaki F."/>
            <person name="Takami H."/>
        </authorList>
    </citation>
    <scope>NUCLEOTIDE SEQUENCE</scope>
    <source>
        <strain evidence="9">Expedition CK06-06</strain>
    </source>
</reference>
<dbReference type="GO" id="GO:0006428">
    <property type="term" value="P:isoleucyl-tRNA aminoacylation"/>
    <property type="evidence" value="ECO:0007669"/>
    <property type="project" value="TreeGrafter"/>
</dbReference>
<gene>
    <name evidence="9" type="ORF">S01H1_48832</name>
</gene>
<feature type="non-terminal residue" evidence="9">
    <location>
        <position position="262"/>
    </location>
</feature>
<evidence type="ECO:0000259" key="8">
    <source>
        <dbReference type="Pfam" id="PF08264"/>
    </source>
</evidence>
<dbReference type="AlphaFoldDB" id="X0VGH0"/>
<comment type="caution">
    <text evidence="9">The sequence shown here is derived from an EMBL/GenBank/DDBJ whole genome shotgun (WGS) entry which is preliminary data.</text>
</comment>
<evidence type="ECO:0000259" key="7">
    <source>
        <dbReference type="Pfam" id="PF00133"/>
    </source>
</evidence>
<feature type="domain" description="Aminoacyl-tRNA synthetase class Ia" evidence="7">
    <location>
        <begin position="5"/>
        <end position="92"/>
    </location>
</feature>
<keyword evidence="3" id="KW-0067">ATP-binding</keyword>
<evidence type="ECO:0000256" key="3">
    <source>
        <dbReference type="ARBA" id="ARBA00022840"/>
    </source>
</evidence>
<dbReference type="PANTHER" id="PTHR42780:SF1">
    <property type="entry name" value="ISOLEUCINE--TRNA LIGASE, CYTOPLASMIC"/>
    <property type="match status" value="1"/>
</dbReference>
<feature type="non-terminal residue" evidence="9">
    <location>
        <position position="1"/>
    </location>
</feature>
<accession>X0VGH0</accession>
<name>X0VGH0_9ZZZZ</name>
<evidence type="ECO:0008006" key="10">
    <source>
        <dbReference type="Google" id="ProtNLM"/>
    </source>
</evidence>
<dbReference type="SUPFAM" id="SSF52374">
    <property type="entry name" value="Nucleotidylyl transferase"/>
    <property type="match status" value="1"/>
</dbReference>
<sequence>GYRNDREYWEKWFPAEFITECFPGQFRNWFYSLLAMSTVLENREPFQTVLGHAKVLDENGEEMHKSKGNAIWFDEAVERVGADVMRWIFACQNPAINLNFGYRLADEVKRKFLTLWNSYSFLVTYANLDKVNPVEEGLPLKQRSLLDCWILAKVNLLIQTAREEMERYNVARVARAMDDFVEQLSNWYIRRSRRRFWKSENDLDKRAAYLTLHEALVTLSKLLAPTLPFLSEEVYQNLVRSIDPTAPESVHLCDYPQADESL</sequence>
<keyword evidence="4" id="KW-0648">Protein biosynthesis</keyword>
<keyword evidence="1" id="KW-0436">Ligase</keyword>
<dbReference type="Gene3D" id="3.40.50.620">
    <property type="entry name" value="HUPs"/>
    <property type="match status" value="1"/>
</dbReference>
<dbReference type="GO" id="GO:0000049">
    <property type="term" value="F:tRNA binding"/>
    <property type="evidence" value="ECO:0007669"/>
    <property type="project" value="InterPro"/>
</dbReference>
<evidence type="ECO:0000256" key="4">
    <source>
        <dbReference type="ARBA" id="ARBA00022917"/>
    </source>
</evidence>
<dbReference type="InterPro" id="IPR014729">
    <property type="entry name" value="Rossmann-like_a/b/a_fold"/>
</dbReference>
<keyword evidence="2" id="KW-0547">Nucleotide-binding</keyword>
<evidence type="ECO:0000256" key="5">
    <source>
        <dbReference type="ARBA" id="ARBA00023146"/>
    </source>
</evidence>